<dbReference type="Proteomes" id="UP000510621">
    <property type="component" value="Chromosome"/>
</dbReference>
<feature type="domain" description="Glycosyltransferase subfamily 4-like N-terminal" evidence="1">
    <location>
        <begin position="20"/>
        <end position="182"/>
    </location>
</feature>
<evidence type="ECO:0000313" key="3">
    <source>
        <dbReference type="Proteomes" id="UP000510621"/>
    </source>
</evidence>
<dbReference type="GO" id="GO:0016757">
    <property type="term" value="F:glycosyltransferase activity"/>
    <property type="evidence" value="ECO:0007669"/>
    <property type="project" value="UniProtKB-ARBA"/>
</dbReference>
<accession>A0A7L6AP52</accession>
<dbReference type="InterPro" id="IPR028098">
    <property type="entry name" value="Glyco_trans_4-like_N"/>
</dbReference>
<gene>
    <name evidence="2" type="ORF">HZT40_03805</name>
</gene>
<reference evidence="2" key="1">
    <citation type="submission" date="2020-06" db="EMBL/GenBank/DDBJ databases">
        <title>Analysis procedures for assessing recovery of high quality, complete, closed genomes from Nanopore long read metagenome sequencing.</title>
        <authorList>
            <person name="Bessarab I."/>
            <person name="Arumugam K."/>
            <person name="Haryono M."/>
            <person name="Liu X."/>
            <person name="Roy S."/>
            <person name="Zuniga-Montanez R.E."/>
            <person name="Qiu G."/>
            <person name="Drautz-Moses D.I."/>
            <person name="Law Y.Y."/>
            <person name="Wuertz S."/>
            <person name="Lauro F.M."/>
            <person name="Huson D.H."/>
            <person name="Williams R.B."/>
        </authorList>
    </citation>
    <scope>NUCLEOTIDE SEQUENCE [LARGE SCALE GENOMIC DNA]</scope>
    <source>
        <strain evidence="2">SSD2</strain>
    </source>
</reference>
<name>A0A7L6AP52_9GAMM</name>
<protein>
    <submittedName>
        <fullName evidence="2">Glycosyltransferase</fullName>
    </submittedName>
</protein>
<keyword evidence="3" id="KW-1185">Reference proteome</keyword>
<proteinExistence type="predicted"/>
<sequence length="204" mass="23204">MDNTARKIRVAHVITCLTTGGAEMMLYKLLAHTDLSHFEPVVISLRGGGLSRRIRSHGISVYSLDMNLNLWAGWRILKLVRLLRELQPDIVQGWMYHGNLAASLANMALGDHYPLLWNIRQTLYDIRHEPLATRGVIRMGAKLSKRPEYILYNSYLSADQHAAFGYPAQKTQIVPNGFDIQRFSPTPITVKTSGRASAYRLMRW</sequence>
<dbReference type="Gene3D" id="3.40.50.2000">
    <property type="entry name" value="Glycogen Phosphorylase B"/>
    <property type="match status" value="1"/>
</dbReference>
<dbReference type="AlphaFoldDB" id="A0A7L6AP52"/>
<evidence type="ECO:0000313" key="2">
    <source>
        <dbReference type="EMBL" id="QLQ30873.1"/>
    </source>
</evidence>
<dbReference type="EMBL" id="CP059265">
    <property type="protein sequence ID" value="QLQ30873.1"/>
    <property type="molecule type" value="Genomic_DNA"/>
</dbReference>
<evidence type="ECO:0000259" key="1">
    <source>
        <dbReference type="Pfam" id="PF13439"/>
    </source>
</evidence>
<dbReference type="SUPFAM" id="SSF53756">
    <property type="entry name" value="UDP-Glycosyltransferase/glycogen phosphorylase"/>
    <property type="match status" value="1"/>
</dbReference>
<dbReference type="KEGG" id="this:HZT40_03805"/>
<dbReference type="Pfam" id="PF13439">
    <property type="entry name" value="Glyco_transf_4"/>
    <property type="match status" value="1"/>
</dbReference>
<organism evidence="2 3">
    <name type="scientific">Candidatus Thiothrix singaporensis</name>
    <dbReference type="NCBI Taxonomy" id="2799669"/>
    <lineage>
        <taxon>Bacteria</taxon>
        <taxon>Pseudomonadati</taxon>
        <taxon>Pseudomonadota</taxon>
        <taxon>Gammaproteobacteria</taxon>
        <taxon>Thiotrichales</taxon>
        <taxon>Thiotrichaceae</taxon>
        <taxon>Thiothrix</taxon>
    </lineage>
</organism>